<comment type="caution">
    <text evidence="3">The sequence shown here is derived from an EMBL/GenBank/DDBJ whole genome shotgun (WGS) entry which is preliminary data.</text>
</comment>
<gene>
    <name evidence="3" type="ORF">X943_002853</name>
</gene>
<dbReference type="GO" id="GO:0005829">
    <property type="term" value="C:cytosol"/>
    <property type="evidence" value="ECO:0007669"/>
    <property type="project" value="TreeGrafter"/>
</dbReference>
<dbReference type="PANTHER" id="PTHR10840">
    <property type="entry name" value="PROGRAMMED CELL DEATH PROTEIN 5"/>
    <property type="match status" value="1"/>
</dbReference>
<protein>
    <recommendedName>
        <fullName evidence="5">Programmed cell death protein 5</fullName>
    </recommendedName>
</protein>
<dbReference type="GO" id="GO:0003677">
    <property type="term" value="F:DNA binding"/>
    <property type="evidence" value="ECO:0007669"/>
    <property type="project" value="InterPro"/>
</dbReference>
<accession>A0AAD9LED8</accession>
<evidence type="ECO:0000256" key="2">
    <source>
        <dbReference type="SAM" id="MobiDB-lite"/>
    </source>
</evidence>
<feature type="region of interest" description="Disordered" evidence="2">
    <location>
        <begin position="1"/>
        <end position="28"/>
    </location>
</feature>
<dbReference type="PANTHER" id="PTHR10840:SF0">
    <property type="entry name" value="PROGRAMMED CELL DEATH PROTEIN 5"/>
    <property type="match status" value="1"/>
</dbReference>
<comment type="similarity">
    <text evidence="1">Belongs to the PDCD5 family.</text>
</comment>
<feature type="compositionally biased region" description="Low complexity" evidence="2">
    <location>
        <begin position="7"/>
        <end position="19"/>
    </location>
</feature>
<evidence type="ECO:0008006" key="5">
    <source>
        <dbReference type="Google" id="ProtNLM"/>
    </source>
</evidence>
<dbReference type="InterPro" id="IPR002836">
    <property type="entry name" value="PDCD5-like"/>
</dbReference>
<dbReference type="EMBL" id="JAHBMH010000073">
    <property type="protein sequence ID" value="KAK1933245.1"/>
    <property type="molecule type" value="Genomic_DNA"/>
</dbReference>
<dbReference type="InterPro" id="IPR036883">
    <property type="entry name" value="PDCD5-like_sf"/>
</dbReference>
<name>A0AAD9LED8_BABDI</name>
<evidence type="ECO:0000256" key="1">
    <source>
        <dbReference type="ARBA" id="ARBA00010490"/>
    </source>
</evidence>
<dbReference type="GO" id="GO:0005634">
    <property type="term" value="C:nucleus"/>
    <property type="evidence" value="ECO:0007669"/>
    <property type="project" value="TreeGrafter"/>
</dbReference>
<dbReference type="SUPFAM" id="SSF46950">
    <property type="entry name" value="Double-stranded DNA-binding domain"/>
    <property type="match status" value="1"/>
</dbReference>
<reference evidence="3" key="1">
    <citation type="journal article" date="2014" name="Nucleic Acids Res.">
        <title>The evolutionary dynamics of variant antigen genes in Babesia reveal a history of genomic innovation underlying host-parasite interaction.</title>
        <authorList>
            <person name="Jackson A.P."/>
            <person name="Otto T.D."/>
            <person name="Darby A."/>
            <person name="Ramaprasad A."/>
            <person name="Xia D."/>
            <person name="Echaide I.E."/>
            <person name="Farber M."/>
            <person name="Gahlot S."/>
            <person name="Gamble J."/>
            <person name="Gupta D."/>
            <person name="Gupta Y."/>
            <person name="Jackson L."/>
            <person name="Malandrin L."/>
            <person name="Malas T.B."/>
            <person name="Moussa E."/>
            <person name="Nair M."/>
            <person name="Reid A.J."/>
            <person name="Sanders M."/>
            <person name="Sharma J."/>
            <person name="Tracey A."/>
            <person name="Quail M.A."/>
            <person name="Weir W."/>
            <person name="Wastling J.M."/>
            <person name="Hall N."/>
            <person name="Willadsen P."/>
            <person name="Lingelbach K."/>
            <person name="Shiels B."/>
            <person name="Tait A."/>
            <person name="Berriman M."/>
            <person name="Allred D.R."/>
            <person name="Pain A."/>
        </authorList>
    </citation>
    <scope>NUCLEOTIDE SEQUENCE</scope>
    <source>
        <strain evidence="3">1802A</strain>
    </source>
</reference>
<evidence type="ECO:0000313" key="4">
    <source>
        <dbReference type="Proteomes" id="UP001195914"/>
    </source>
</evidence>
<dbReference type="Pfam" id="PF01984">
    <property type="entry name" value="dsDNA_bind"/>
    <property type="match status" value="1"/>
</dbReference>
<dbReference type="AlphaFoldDB" id="A0AAD9LED8"/>
<keyword evidence="4" id="KW-1185">Reference proteome</keyword>
<reference evidence="3" key="2">
    <citation type="submission" date="2021-05" db="EMBL/GenBank/DDBJ databases">
        <authorList>
            <person name="Pain A."/>
        </authorList>
    </citation>
    <scope>NUCLEOTIDE SEQUENCE</scope>
    <source>
        <strain evidence="3">1802A</strain>
    </source>
</reference>
<dbReference type="Gene3D" id="1.10.8.140">
    <property type="entry name" value="PDCD5-like"/>
    <property type="match status" value="1"/>
</dbReference>
<proteinExistence type="inferred from homology"/>
<sequence>MDGMDFNAAAQNAQATAQNKQEEEAKRESLMEARRMTLRTLLTVEAQERLNRIAIVKPDKALKIENYLLQTVFAAGRRNKMDDSELKHLIEVMSGGNTSTISNIKVCCIIR</sequence>
<dbReference type="Proteomes" id="UP001195914">
    <property type="component" value="Unassembled WGS sequence"/>
</dbReference>
<evidence type="ECO:0000313" key="3">
    <source>
        <dbReference type="EMBL" id="KAK1933245.1"/>
    </source>
</evidence>
<organism evidence="3 4">
    <name type="scientific">Babesia divergens</name>
    <dbReference type="NCBI Taxonomy" id="32595"/>
    <lineage>
        <taxon>Eukaryota</taxon>
        <taxon>Sar</taxon>
        <taxon>Alveolata</taxon>
        <taxon>Apicomplexa</taxon>
        <taxon>Aconoidasida</taxon>
        <taxon>Piroplasmida</taxon>
        <taxon>Babesiidae</taxon>
        <taxon>Babesia</taxon>
    </lineage>
</organism>